<feature type="region of interest" description="Disordered" evidence="6">
    <location>
        <begin position="104"/>
        <end position="166"/>
    </location>
</feature>
<protein>
    <recommendedName>
        <fullName evidence="9">Golgi associated kinase 1B</fullName>
    </recommendedName>
</protein>
<gene>
    <name evidence="7" type="ORF">OJAV_G00105460</name>
</gene>
<feature type="compositionally biased region" description="Basic and acidic residues" evidence="6">
    <location>
        <begin position="55"/>
        <end position="65"/>
    </location>
</feature>
<evidence type="ECO:0000256" key="4">
    <source>
        <dbReference type="ARBA" id="ARBA00023034"/>
    </source>
</evidence>
<dbReference type="PANTHER" id="PTHR15905">
    <property type="entry name" value="GOLGI-ASSOCIATED KINASE 1B-RELATED"/>
    <property type="match status" value="1"/>
</dbReference>
<dbReference type="AlphaFoldDB" id="A0A437CYA1"/>
<dbReference type="Proteomes" id="UP000283210">
    <property type="component" value="Chromosome 10"/>
</dbReference>
<dbReference type="Pfam" id="PF15051">
    <property type="entry name" value="FAM198"/>
    <property type="match status" value="1"/>
</dbReference>
<evidence type="ECO:0000256" key="6">
    <source>
        <dbReference type="SAM" id="MobiDB-lite"/>
    </source>
</evidence>
<evidence type="ECO:0008006" key="9">
    <source>
        <dbReference type="Google" id="ProtNLM"/>
    </source>
</evidence>
<evidence type="ECO:0000256" key="5">
    <source>
        <dbReference type="ARBA" id="ARBA00023136"/>
    </source>
</evidence>
<comment type="subcellular location">
    <subcellularLocation>
        <location evidence="1">Endomembrane system</location>
    </subcellularLocation>
    <subcellularLocation>
        <location evidence="2">Golgi apparatus</location>
    </subcellularLocation>
</comment>
<name>A0A437CYA1_ORYJA</name>
<comment type="similarity">
    <text evidence="3">Belongs to the GASK family.</text>
</comment>
<keyword evidence="5" id="KW-0472">Membrane</keyword>
<feature type="region of interest" description="Disordered" evidence="6">
    <location>
        <begin position="51"/>
        <end position="77"/>
    </location>
</feature>
<evidence type="ECO:0000256" key="3">
    <source>
        <dbReference type="ARBA" id="ARBA00007691"/>
    </source>
</evidence>
<dbReference type="GO" id="GO:0005794">
    <property type="term" value="C:Golgi apparatus"/>
    <property type="evidence" value="ECO:0007669"/>
    <property type="project" value="UniProtKB-SubCell"/>
</dbReference>
<keyword evidence="4" id="KW-0333">Golgi apparatus</keyword>
<organism evidence="7 8">
    <name type="scientific">Oryzias javanicus</name>
    <name type="common">Javanese ricefish</name>
    <name type="synonym">Aplocheilus javanicus</name>
    <dbReference type="NCBI Taxonomy" id="123683"/>
    <lineage>
        <taxon>Eukaryota</taxon>
        <taxon>Metazoa</taxon>
        <taxon>Chordata</taxon>
        <taxon>Craniata</taxon>
        <taxon>Vertebrata</taxon>
        <taxon>Euteleostomi</taxon>
        <taxon>Actinopterygii</taxon>
        <taxon>Neopterygii</taxon>
        <taxon>Teleostei</taxon>
        <taxon>Neoteleostei</taxon>
        <taxon>Acanthomorphata</taxon>
        <taxon>Ovalentaria</taxon>
        <taxon>Atherinomorphae</taxon>
        <taxon>Beloniformes</taxon>
        <taxon>Adrianichthyidae</taxon>
        <taxon>Oryziinae</taxon>
        <taxon>Oryzias</taxon>
    </lineage>
</organism>
<dbReference type="EMBL" id="CM012446">
    <property type="protein sequence ID" value="RVE67680.1"/>
    <property type="molecule type" value="Genomic_DNA"/>
</dbReference>
<feature type="compositionally biased region" description="Basic residues" evidence="6">
    <location>
        <begin position="108"/>
        <end position="117"/>
    </location>
</feature>
<evidence type="ECO:0000313" key="7">
    <source>
        <dbReference type="EMBL" id="RVE67680.1"/>
    </source>
</evidence>
<evidence type="ECO:0000256" key="1">
    <source>
        <dbReference type="ARBA" id="ARBA00004308"/>
    </source>
</evidence>
<reference evidence="7 8" key="1">
    <citation type="submission" date="2018-11" db="EMBL/GenBank/DDBJ databases">
        <authorList>
            <person name="Lopez-Roques C."/>
            <person name="Donnadieu C."/>
            <person name="Bouchez O."/>
            <person name="Klopp C."/>
            <person name="Cabau C."/>
            <person name="Zahm M."/>
        </authorList>
    </citation>
    <scope>NUCLEOTIDE SEQUENCE [LARGE SCALE GENOMIC DNA]</scope>
    <source>
        <strain evidence="7">RS831</strain>
        <tissue evidence="7">Whole body</tissue>
    </source>
</reference>
<dbReference type="InterPro" id="IPR029207">
    <property type="entry name" value="FAM198"/>
</dbReference>
<dbReference type="PANTHER" id="PTHR15905:SF1">
    <property type="entry name" value="GOLGI-ASSOCIATED KINASE 1B"/>
    <property type="match status" value="1"/>
</dbReference>
<dbReference type="OrthoDB" id="10011371at2759"/>
<evidence type="ECO:0000313" key="8">
    <source>
        <dbReference type="Proteomes" id="UP000283210"/>
    </source>
</evidence>
<reference evidence="7 8" key="2">
    <citation type="submission" date="2019-01" db="EMBL/GenBank/DDBJ databases">
        <title>A chromosome length genome reference of the Java medaka (oryzias javanicus).</title>
        <authorList>
            <person name="Herpin A."/>
            <person name="Takehana Y."/>
            <person name="Naruse K."/>
            <person name="Ansai S."/>
            <person name="Kawaguchi M."/>
        </authorList>
    </citation>
    <scope>NUCLEOTIDE SEQUENCE [LARGE SCALE GENOMIC DNA]</scope>
    <source>
        <strain evidence="7">RS831</strain>
        <tissue evidence="7">Whole body</tissue>
    </source>
</reference>
<accession>A0A437CYA1</accession>
<sequence>MGKPRSWRFFPLPKVSSCSRRRGSLSQRGLLVGIGCALFWLFVVSSVGHSQEPQQRVEPDRDWTKHTQGGHSLDSADAHAGAIPTGSNVFYITLKPKRLQPANIRGTVRPKLRRKEKRGGTAGPAAALNSRAHRNATQRERKPTASPQGTRDVRYKPRDITNNFNHDTETSHISAIRIYGPRAPPWFSARDLRTMRFLADSKVMCVKEIPRGDSPPLLIFEGDVKPTPSDRTPPNRACEGQCGLIRGPADNTEVFAFHLDRVLELHRTPPAVSRKFAFLHDGRARPVVLWDALMHPEAVEQVSVRLTWREYQNSLQEKCWYKTVSLKPDSACTTIYHHEWSRLALFDFLLQIHSRLDQSCCGFRPRQEDVCIHPSPHAACRNPGNTELGNIVHRNHDPHHLVFLINKGFFDRNEDNLDFRLLEGIRELPQEAMSVLGSRKLREKLLQSLFLDQTYWESQGGRRGIDQLIDVIERRAKVLLAYASAHRINVIPMNVSVSAAGLKHSFTNVTSLREFLCRPKILDIHSAHSSARCCAVKVCDESG</sequence>
<proteinExistence type="inferred from homology"/>
<evidence type="ECO:0000256" key="2">
    <source>
        <dbReference type="ARBA" id="ARBA00004555"/>
    </source>
</evidence>
<keyword evidence="8" id="KW-1185">Reference proteome</keyword>